<evidence type="ECO:0000313" key="3">
    <source>
        <dbReference type="Proteomes" id="UP001352263"/>
    </source>
</evidence>
<dbReference type="InterPro" id="IPR036873">
    <property type="entry name" value="Rhodanese-like_dom_sf"/>
</dbReference>
<accession>A0ABU6JKA8</accession>
<organism evidence="2 3">
    <name type="scientific">Noviherbaspirillum album</name>
    <dbReference type="NCBI Taxonomy" id="3080276"/>
    <lineage>
        <taxon>Bacteria</taxon>
        <taxon>Pseudomonadati</taxon>
        <taxon>Pseudomonadota</taxon>
        <taxon>Betaproteobacteria</taxon>
        <taxon>Burkholderiales</taxon>
        <taxon>Oxalobacteraceae</taxon>
        <taxon>Noviherbaspirillum</taxon>
    </lineage>
</organism>
<dbReference type="InterPro" id="IPR050229">
    <property type="entry name" value="GlpE_sulfurtransferase"/>
</dbReference>
<evidence type="ECO:0000313" key="2">
    <source>
        <dbReference type="EMBL" id="MEC4723790.1"/>
    </source>
</evidence>
<dbReference type="PANTHER" id="PTHR43031:SF7">
    <property type="entry name" value="NITRIC OXIDE REDUCTASE FLRD-NAD(+) REDUCTASE"/>
    <property type="match status" value="1"/>
</dbReference>
<proteinExistence type="predicted"/>
<dbReference type="PROSITE" id="PS50206">
    <property type="entry name" value="RHODANESE_3"/>
    <property type="match status" value="1"/>
</dbReference>
<dbReference type="PANTHER" id="PTHR43031">
    <property type="entry name" value="FAD-DEPENDENT OXIDOREDUCTASE"/>
    <property type="match status" value="1"/>
</dbReference>
<dbReference type="Pfam" id="PF00581">
    <property type="entry name" value="Rhodanese"/>
    <property type="match status" value="1"/>
</dbReference>
<protein>
    <submittedName>
        <fullName evidence="2">Rhodanese family chromate resistance protein ChrE</fullName>
    </submittedName>
</protein>
<dbReference type="SUPFAM" id="SSF52821">
    <property type="entry name" value="Rhodanese/Cell cycle control phosphatase"/>
    <property type="match status" value="1"/>
</dbReference>
<evidence type="ECO:0000259" key="1">
    <source>
        <dbReference type="PROSITE" id="PS50206"/>
    </source>
</evidence>
<reference evidence="2 3" key="1">
    <citation type="submission" date="2023-10" db="EMBL/GenBank/DDBJ databases">
        <title>Noviherbaspirillum sp. CPCC 100848 genome assembly.</title>
        <authorList>
            <person name="Li X.Y."/>
            <person name="Fang X.M."/>
        </authorList>
    </citation>
    <scope>NUCLEOTIDE SEQUENCE [LARGE SCALE GENOMIC DNA]</scope>
    <source>
        <strain evidence="2 3">CPCC 100848</strain>
    </source>
</reference>
<dbReference type="Gene3D" id="3.40.250.10">
    <property type="entry name" value="Rhodanese-like domain"/>
    <property type="match status" value="1"/>
</dbReference>
<feature type="domain" description="Rhodanese" evidence="1">
    <location>
        <begin position="15"/>
        <end position="105"/>
    </location>
</feature>
<dbReference type="SMART" id="SM00450">
    <property type="entry name" value="RHOD"/>
    <property type="match status" value="1"/>
</dbReference>
<dbReference type="InterPro" id="IPR001763">
    <property type="entry name" value="Rhodanese-like_dom"/>
</dbReference>
<keyword evidence="3" id="KW-1185">Reference proteome</keyword>
<dbReference type="EMBL" id="JAWIIV010000078">
    <property type="protein sequence ID" value="MEC4723790.1"/>
    <property type="molecule type" value="Genomic_DNA"/>
</dbReference>
<dbReference type="NCBIfam" id="NF033833">
    <property type="entry name" value="rhodan_ChrE"/>
    <property type="match status" value="1"/>
</dbReference>
<gene>
    <name evidence="2" type="primary">chrE</name>
    <name evidence="2" type="ORF">RY831_32235</name>
</gene>
<comment type="caution">
    <text evidence="2">The sequence shown here is derived from an EMBL/GenBank/DDBJ whole genome shotgun (WGS) entry which is preliminary data.</text>
</comment>
<sequence>MATPINADDLLDLAKKSPVHIVDVRRKPVFDASSSVIAGAVWRNPEEVNTWQSTLDEQREVVVYCVHGHQVSQGCADALVQAGFKARYLEGGFEHWAEEGKPVEAKP</sequence>
<dbReference type="RefSeq" id="WP_326510391.1">
    <property type="nucleotide sequence ID" value="NZ_JAWIIV010000078.1"/>
</dbReference>
<dbReference type="Proteomes" id="UP001352263">
    <property type="component" value="Unassembled WGS sequence"/>
</dbReference>
<name>A0ABU6JKA8_9BURK</name>